<keyword evidence="7" id="KW-1185">Reference proteome</keyword>
<dbReference type="EMBL" id="RJKX01000011">
    <property type="protein sequence ID" value="ROQ01410.1"/>
    <property type="molecule type" value="Genomic_DNA"/>
</dbReference>
<dbReference type="InterPro" id="IPR016161">
    <property type="entry name" value="Ald_DH/histidinol_DH"/>
</dbReference>
<evidence type="ECO:0000256" key="3">
    <source>
        <dbReference type="PROSITE-ProRule" id="PRU10007"/>
    </source>
</evidence>
<dbReference type="InterPro" id="IPR016162">
    <property type="entry name" value="Ald_DH_N"/>
</dbReference>
<evidence type="ECO:0000313" key="6">
    <source>
        <dbReference type="EMBL" id="ROQ01410.1"/>
    </source>
</evidence>
<dbReference type="GO" id="GO:0016620">
    <property type="term" value="F:oxidoreductase activity, acting on the aldehyde or oxo group of donors, NAD or NADP as acceptor"/>
    <property type="evidence" value="ECO:0007669"/>
    <property type="project" value="InterPro"/>
</dbReference>
<dbReference type="Pfam" id="PF00171">
    <property type="entry name" value="Aldedh"/>
    <property type="match status" value="1"/>
</dbReference>
<dbReference type="OrthoDB" id="9772584at2"/>
<dbReference type="FunFam" id="3.40.309.10:FF:000012">
    <property type="entry name" value="Betaine aldehyde dehydrogenase"/>
    <property type="match status" value="1"/>
</dbReference>
<dbReference type="PANTHER" id="PTHR11699">
    <property type="entry name" value="ALDEHYDE DEHYDROGENASE-RELATED"/>
    <property type="match status" value="1"/>
</dbReference>
<evidence type="ECO:0000256" key="1">
    <source>
        <dbReference type="ARBA" id="ARBA00009986"/>
    </source>
</evidence>
<gene>
    <name evidence="6" type="ORF">EDC65_0589</name>
</gene>
<evidence type="ECO:0000259" key="5">
    <source>
        <dbReference type="Pfam" id="PF00171"/>
    </source>
</evidence>
<dbReference type="Gene3D" id="3.40.605.10">
    <property type="entry name" value="Aldehyde Dehydrogenase, Chain A, domain 1"/>
    <property type="match status" value="1"/>
</dbReference>
<comment type="similarity">
    <text evidence="1 4">Belongs to the aldehyde dehydrogenase family.</text>
</comment>
<name>A0A3N1MFA1_9PROT</name>
<dbReference type="FunFam" id="3.40.605.10:FF:000007">
    <property type="entry name" value="NAD/NADP-dependent betaine aldehyde dehydrogenase"/>
    <property type="match status" value="1"/>
</dbReference>
<protein>
    <submittedName>
        <fullName evidence="6">Acyl-CoA reductase-like NAD-dependent aldehyde dehydrogenase</fullName>
    </submittedName>
</protein>
<feature type="domain" description="Aldehyde dehydrogenase" evidence="5">
    <location>
        <begin position="33"/>
        <end position="494"/>
    </location>
</feature>
<dbReference type="PROSITE" id="PS00687">
    <property type="entry name" value="ALDEHYDE_DEHYDR_GLU"/>
    <property type="match status" value="1"/>
</dbReference>
<evidence type="ECO:0000256" key="4">
    <source>
        <dbReference type="RuleBase" id="RU003345"/>
    </source>
</evidence>
<feature type="active site" evidence="3">
    <location>
        <position position="264"/>
    </location>
</feature>
<dbReference type="RefSeq" id="WP_123688175.1">
    <property type="nucleotide sequence ID" value="NZ_AP019700.1"/>
</dbReference>
<dbReference type="SUPFAM" id="SSF53720">
    <property type="entry name" value="ALDH-like"/>
    <property type="match status" value="1"/>
</dbReference>
<comment type="caution">
    <text evidence="6">The sequence shown here is derived from an EMBL/GenBank/DDBJ whole genome shotgun (WGS) entry which is preliminary data.</text>
</comment>
<keyword evidence="2 4" id="KW-0560">Oxidoreductase</keyword>
<dbReference type="InterPro" id="IPR016163">
    <property type="entry name" value="Ald_DH_C"/>
</dbReference>
<dbReference type="InterPro" id="IPR029510">
    <property type="entry name" value="Ald_DH_CS_GLU"/>
</dbReference>
<dbReference type="AlphaFoldDB" id="A0A3N1MFA1"/>
<accession>A0A3N1MFA1</accession>
<sequence>MQKNELSPQLDPFALAKSLAGRNLIDGALVPAAAGKTFPVVNPATGEEVSQAAYGEAADVDAAVASSVKAQKAWARLPSRERGRLVAECGRRLTLHVEELGRLIALETGKALRTESRVEASVLADAFVFYGGLGGELKGETVPFNPDMLSLTLREPIGVVGAIIPWNVPMMLMALKIAPAMVAGNAVVVKSAEEAPLAVLRACQIMNEVLPPGVFNILSGFGPECGAPLVTHPKVGKITFTGSVETGKIVYRAAADKLIPVTLELGGKSPMIVMGDADVDRAVGGAVTGMRFTRQGQSCTAASRIFVHSSIHDEFVGKLKAKVDAMVMGDPLDEKTDIGTIISHQQFDKVKSYIKIGTELAGSKANLCSAMPTDPKLAKGLFVQPVIFTGVDNDSRIAREEIFGPVACIIKFDDYEQVIEQANDSEYGLAATIWTRDLRTALDASRRLEAGIVQVNQNLVVQPNISYGGVKQSGLGKEASLEAMLEHFTHKKTVIINML</sequence>
<evidence type="ECO:0000256" key="2">
    <source>
        <dbReference type="ARBA" id="ARBA00023002"/>
    </source>
</evidence>
<dbReference type="PROSITE" id="PS00070">
    <property type="entry name" value="ALDEHYDE_DEHYDR_CYS"/>
    <property type="match status" value="1"/>
</dbReference>
<dbReference type="Gene3D" id="3.40.309.10">
    <property type="entry name" value="Aldehyde Dehydrogenase, Chain A, domain 2"/>
    <property type="match status" value="1"/>
</dbReference>
<dbReference type="InterPro" id="IPR015590">
    <property type="entry name" value="Aldehyde_DH_dom"/>
</dbReference>
<dbReference type="Proteomes" id="UP000278222">
    <property type="component" value="Unassembled WGS sequence"/>
</dbReference>
<evidence type="ECO:0000313" key="7">
    <source>
        <dbReference type="Proteomes" id="UP000278222"/>
    </source>
</evidence>
<dbReference type="InterPro" id="IPR016160">
    <property type="entry name" value="Ald_DH_CS_CYS"/>
</dbReference>
<reference evidence="6 7" key="1">
    <citation type="submission" date="2018-11" db="EMBL/GenBank/DDBJ databases">
        <title>Genomic Encyclopedia of Type Strains, Phase IV (KMG-IV): sequencing the most valuable type-strain genomes for metagenomic binning, comparative biology and taxonomic classification.</title>
        <authorList>
            <person name="Goeker M."/>
        </authorList>
    </citation>
    <scope>NUCLEOTIDE SEQUENCE [LARGE SCALE GENOMIC DNA]</scope>
    <source>
        <strain evidence="6 7">DSM 5900</strain>
    </source>
</reference>
<proteinExistence type="inferred from homology"/>
<organism evidence="6 7">
    <name type="scientific">Stella humosa</name>
    <dbReference type="NCBI Taxonomy" id="94"/>
    <lineage>
        <taxon>Bacteria</taxon>
        <taxon>Pseudomonadati</taxon>
        <taxon>Pseudomonadota</taxon>
        <taxon>Alphaproteobacteria</taxon>
        <taxon>Rhodospirillales</taxon>
        <taxon>Stellaceae</taxon>
        <taxon>Stella</taxon>
    </lineage>
</organism>